<dbReference type="AlphaFoldDB" id="A0A7Y9XPT2"/>
<accession>A0A7Y9XPT2</accession>
<protein>
    <submittedName>
        <fullName evidence="1">Uncharacterized protein</fullName>
    </submittedName>
</protein>
<name>A0A7Y9XPT2_9GAMM</name>
<sequence>MTPVFLPHEALEALDELGSVAPNRERLANLRKLRDQALDRGAHVLVLIWPTLAWGMLAVETPRDVVIKDARQLVPNVMANPELLEQMHQKAQLGKHLTWLKLEHPPTTH</sequence>
<keyword evidence="2" id="KW-1185">Reference proteome</keyword>
<reference evidence="1 2" key="1">
    <citation type="submission" date="2020-07" db="EMBL/GenBank/DDBJ databases">
        <title>Genomic analyses of the natural microbiome of Caenorhabditis elegans.</title>
        <authorList>
            <person name="Samuel B."/>
        </authorList>
    </citation>
    <scope>NUCLEOTIDE SEQUENCE [LARGE SCALE GENOMIC DNA]</scope>
    <source>
        <strain evidence="1 2">BIGb0408</strain>
    </source>
</reference>
<comment type="caution">
    <text evidence="1">The sequence shown here is derived from an EMBL/GenBank/DDBJ whole genome shotgun (WGS) entry which is preliminary data.</text>
</comment>
<organism evidence="1 2">
    <name type="scientific">Phytopseudomonas flavescens</name>
    <dbReference type="NCBI Taxonomy" id="29435"/>
    <lineage>
        <taxon>Bacteria</taxon>
        <taxon>Pseudomonadati</taxon>
        <taxon>Pseudomonadota</taxon>
        <taxon>Gammaproteobacteria</taxon>
        <taxon>Pseudomonadales</taxon>
        <taxon>Pseudomonadaceae</taxon>
        <taxon>Phytopseudomonas</taxon>
    </lineage>
</organism>
<dbReference type="Proteomes" id="UP000578688">
    <property type="component" value="Unassembled WGS sequence"/>
</dbReference>
<evidence type="ECO:0000313" key="1">
    <source>
        <dbReference type="EMBL" id="NYH75311.1"/>
    </source>
</evidence>
<proteinExistence type="predicted"/>
<gene>
    <name evidence="1" type="ORF">FHR27_003921</name>
</gene>
<evidence type="ECO:0000313" key="2">
    <source>
        <dbReference type="Proteomes" id="UP000578688"/>
    </source>
</evidence>
<dbReference type="RefSeq" id="WP_179539349.1">
    <property type="nucleotide sequence ID" value="NZ_JACBYV010000001.1"/>
</dbReference>
<dbReference type="EMBL" id="JACBYV010000001">
    <property type="protein sequence ID" value="NYH75311.1"/>
    <property type="molecule type" value="Genomic_DNA"/>
</dbReference>